<evidence type="ECO:0000313" key="1">
    <source>
        <dbReference type="EnsemblMetazoa" id="AALB014382-PA"/>
    </source>
</evidence>
<proteinExistence type="predicted"/>
<dbReference type="VEuPathDB" id="VectorBase:AALB014382"/>
<dbReference type="Proteomes" id="UP000069272">
    <property type="component" value="Chromosome 3R"/>
</dbReference>
<reference evidence="1" key="2">
    <citation type="submission" date="2022-08" db="UniProtKB">
        <authorList>
            <consortium name="EnsemblMetazoa"/>
        </authorList>
    </citation>
    <scope>IDENTIFICATION</scope>
    <source>
        <strain evidence="1">STECLA/ALBI9_A</strain>
    </source>
</reference>
<reference evidence="1 2" key="1">
    <citation type="journal article" date="2017" name="G3 (Bethesda)">
        <title>The Physical Genome Mapping of Anopheles albimanus Corrected Scaffold Misassemblies and Identified Interarm Rearrangements in Genus Anopheles.</title>
        <authorList>
            <person name="Artemov G.N."/>
            <person name="Peery A.N."/>
            <person name="Jiang X."/>
            <person name="Tu Z."/>
            <person name="Stegniy V.N."/>
            <person name="Sharakhova M.V."/>
            <person name="Sharakhov I.V."/>
        </authorList>
    </citation>
    <scope>NUCLEOTIDE SEQUENCE [LARGE SCALE GENOMIC DNA]</scope>
    <source>
        <strain evidence="1 2">ALBI9_A</strain>
    </source>
</reference>
<dbReference type="AlphaFoldDB" id="A0A182FXL2"/>
<sequence>MCVNTVKMPGFPLREKVKVMLV</sequence>
<dbReference type="EnsemblMetazoa" id="AALB014382-RA">
    <property type="protein sequence ID" value="AALB014382-PA"/>
    <property type="gene ID" value="AALB014382"/>
</dbReference>
<evidence type="ECO:0000313" key="2">
    <source>
        <dbReference type="Proteomes" id="UP000069272"/>
    </source>
</evidence>
<organism evidence="1 2">
    <name type="scientific">Anopheles albimanus</name>
    <name type="common">New world malaria mosquito</name>
    <dbReference type="NCBI Taxonomy" id="7167"/>
    <lineage>
        <taxon>Eukaryota</taxon>
        <taxon>Metazoa</taxon>
        <taxon>Ecdysozoa</taxon>
        <taxon>Arthropoda</taxon>
        <taxon>Hexapoda</taxon>
        <taxon>Insecta</taxon>
        <taxon>Pterygota</taxon>
        <taxon>Neoptera</taxon>
        <taxon>Endopterygota</taxon>
        <taxon>Diptera</taxon>
        <taxon>Nematocera</taxon>
        <taxon>Culicoidea</taxon>
        <taxon>Culicidae</taxon>
        <taxon>Anophelinae</taxon>
        <taxon>Anopheles</taxon>
    </lineage>
</organism>
<accession>A0A182FXL2</accession>
<keyword evidence="2" id="KW-1185">Reference proteome</keyword>
<name>A0A182FXL2_ANOAL</name>
<protein>
    <submittedName>
        <fullName evidence="1">Uncharacterized protein</fullName>
    </submittedName>
</protein>